<evidence type="ECO:0000256" key="1">
    <source>
        <dbReference type="ARBA" id="ARBA00000274"/>
    </source>
</evidence>
<keyword evidence="6" id="KW-1185">Reference proteome</keyword>
<evidence type="ECO:0000256" key="4">
    <source>
        <dbReference type="SAM" id="MobiDB-lite"/>
    </source>
</evidence>
<protein>
    <recommendedName>
        <fullName evidence="3">AMP nucleosidase</fullName>
        <ecNumber evidence="2">3.2.2.4</ecNumber>
    </recommendedName>
    <alternativeName>
        <fullName evidence="3">AMP nucleosidase</fullName>
    </alternativeName>
</protein>
<evidence type="ECO:0000256" key="2">
    <source>
        <dbReference type="ARBA" id="ARBA00011985"/>
    </source>
</evidence>
<feature type="region of interest" description="Disordered" evidence="4">
    <location>
        <begin position="1"/>
        <end position="27"/>
    </location>
</feature>
<feature type="compositionally biased region" description="Low complexity" evidence="4">
    <location>
        <begin position="64"/>
        <end position="85"/>
    </location>
</feature>
<dbReference type="EC" id="3.2.2.4" evidence="2"/>
<dbReference type="Pfam" id="PF03641">
    <property type="entry name" value="Lysine_decarbox"/>
    <property type="match status" value="1"/>
</dbReference>
<dbReference type="PANTHER" id="PTHR43393">
    <property type="entry name" value="CYTOKININ RIBOSIDE 5'-MONOPHOSPHATE PHOSPHORIBOHYDROLASE"/>
    <property type="match status" value="1"/>
</dbReference>
<dbReference type="PANTHER" id="PTHR43393:SF2">
    <property type="entry name" value="CYTOKININ RIBOSIDE 5'-MONOPHOSPHATE PHOSPHORIBOHYDROLASE"/>
    <property type="match status" value="1"/>
</dbReference>
<sequence>MDSKLTGAAASGDTTASATPEVADSAAAQAVRAANGINGGSGVAGADQGPITTAADMDVNVTVGPSADGPGDTAAPAASTRASRANPRKMIPSLRALADEDRATAKKARASWQMFTIMAEFIEATEYLSEIRPAVSIYGSARLREDSPYYQKTIEIARLFSDAGFAVISGGGPGIMEAANKGAHAGKSASVGLNIELPHEQHGNPYQDIAMRFRHFFTRKVTFVKNSDAFIVMPGGFGTLDELAEVLTLVQTGKSRAVPVVMYGSRFWKGLLDWFRFTLLPMGLIAEHDLDLMKIVDEPHEVLEAVYEYYEQRGGDHPIPPKEEMFYL</sequence>
<dbReference type="InterPro" id="IPR005269">
    <property type="entry name" value="LOG"/>
</dbReference>
<dbReference type="InterPro" id="IPR052341">
    <property type="entry name" value="LOG_family_nucleotidases"/>
</dbReference>
<name>A0ABM8XDS5_9BURK</name>
<feature type="region of interest" description="Disordered" evidence="4">
    <location>
        <begin position="60"/>
        <end position="96"/>
    </location>
</feature>
<organism evidence="5 6">
    <name type="scientific">Cupriavidus respiraculi</name>
    <dbReference type="NCBI Taxonomy" id="195930"/>
    <lineage>
        <taxon>Bacteria</taxon>
        <taxon>Pseudomonadati</taxon>
        <taxon>Pseudomonadota</taxon>
        <taxon>Betaproteobacteria</taxon>
        <taxon>Burkholderiales</taxon>
        <taxon>Burkholderiaceae</taxon>
        <taxon>Cupriavidus</taxon>
    </lineage>
</organism>
<dbReference type="NCBIfam" id="TIGR00730">
    <property type="entry name" value="Rossman fold protein, TIGR00730 family"/>
    <property type="match status" value="1"/>
</dbReference>
<evidence type="ECO:0000256" key="3">
    <source>
        <dbReference type="ARBA" id="ARBA00031983"/>
    </source>
</evidence>
<accession>A0ABM8XDS5</accession>
<dbReference type="InterPro" id="IPR031100">
    <property type="entry name" value="LOG_fam"/>
</dbReference>
<dbReference type="SUPFAM" id="SSF102405">
    <property type="entry name" value="MCP/YpsA-like"/>
    <property type="match status" value="1"/>
</dbReference>
<comment type="catalytic activity">
    <reaction evidence="1">
        <text>AMP + H2O = D-ribose 5-phosphate + adenine</text>
        <dbReference type="Rhea" id="RHEA:20129"/>
        <dbReference type="ChEBI" id="CHEBI:15377"/>
        <dbReference type="ChEBI" id="CHEBI:16708"/>
        <dbReference type="ChEBI" id="CHEBI:78346"/>
        <dbReference type="ChEBI" id="CHEBI:456215"/>
        <dbReference type="EC" id="3.2.2.4"/>
    </reaction>
</comment>
<dbReference type="Gene3D" id="3.40.50.450">
    <property type="match status" value="1"/>
</dbReference>
<gene>
    <name evidence="5" type="ORF">LMG21510_03536</name>
</gene>
<comment type="caution">
    <text evidence="5">The sequence shown here is derived from an EMBL/GenBank/DDBJ whole genome shotgun (WGS) entry which is preliminary data.</text>
</comment>
<evidence type="ECO:0000313" key="6">
    <source>
        <dbReference type="Proteomes" id="UP000721236"/>
    </source>
</evidence>
<proteinExistence type="predicted"/>
<evidence type="ECO:0000313" key="5">
    <source>
        <dbReference type="EMBL" id="CAG9178263.1"/>
    </source>
</evidence>
<reference evidence="5 6" key="1">
    <citation type="submission" date="2021-08" db="EMBL/GenBank/DDBJ databases">
        <authorList>
            <person name="Peeters C."/>
        </authorList>
    </citation>
    <scope>NUCLEOTIDE SEQUENCE [LARGE SCALE GENOMIC DNA]</scope>
    <source>
        <strain evidence="5 6">LMG 21510</strain>
    </source>
</reference>
<dbReference type="RefSeq" id="WP_224043045.1">
    <property type="nucleotide sequence ID" value="NZ_CAJZAH010000003.1"/>
</dbReference>
<dbReference type="EMBL" id="CAJZAH010000003">
    <property type="protein sequence ID" value="CAG9178263.1"/>
    <property type="molecule type" value="Genomic_DNA"/>
</dbReference>
<dbReference type="Proteomes" id="UP000721236">
    <property type="component" value="Unassembled WGS sequence"/>
</dbReference>